<dbReference type="InterPro" id="IPR013783">
    <property type="entry name" value="Ig-like_fold"/>
</dbReference>
<evidence type="ECO:0000259" key="3">
    <source>
        <dbReference type="Pfam" id="PF09118"/>
    </source>
</evidence>
<dbReference type="Proteomes" id="UP000236584">
    <property type="component" value="Chromosome"/>
</dbReference>
<dbReference type="Gene3D" id="2.60.40.10">
    <property type="entry name" value="Immunoglobulins"/>
    <property type="match status" value="1"/>
</dbReference>
<dbReference type="Pfam" id="PF07250">
    <property type="entry name" value="Glyoxal_oxid_N"/>
    <property type="match status" value="1"/>
</dbReference>
<evidence type="ECO:0000256" key="1">
    <source>
        <dbReference type="ARBA" id="ARBA00022729"/>
    </source>
</evidence>
<evidence type="ECO:0000259" key="2">
    <source>
        <dbReference type="Pfam" id="PF07250"/>
    </source>
</evidence>
<dbReference type="KEGG" id="srub:C2R22_03745"/>
<keyword evidence="5" id="KW-1185">Reference proteome</keyword>
<evidence type="ECO:0000313" key="4">
    <source>
        <dbReference type="EMBL" id="AUV80881.1"/>
    </source>
</evidence>
<dbReference type="RefSeq" id="WP_103424568.1">
    <property type="nucleotide sequence ID" value="NZ_CP026309.1"/>
</dbReference>
<gene>
    <name evidence="4" type="ORF">C2R22_03745</name>
</gene>
<accession>A0A2I8VG37</accession>
<dbReference type="InterPro" id="IPR037293">
    <property type="entry name" value="Gal_Oxidase_central_sf"/>
</dbReference>
<dbReference type="SUPFAM" id="SSF50965">
    <property type="entry name" value="Galactose oxidase, central domain"/>
    <property type="match status" value="1"/>
</dbReference>
<organism evidence="4 5">
    <name type="scientific">Salinigranum rubrum</name>
    <dbReference type="NCBI Taxonomy" id="755307"/>
    <lineage>
        <taxon>Archaea</taxon>
        <taxon>Methanobacteriati</taxon>
        <taxon>Methanobacteriota</taxon>
        <taxon>Stenosarchaea group</taxon>
        <taxon>Halobacteria</taxon>
        <taxon>Halobacteriales</taxon>
        <taxon>Haloferacaceae</taxon>
        <taxon>Salinigranum</taxon>
    </lineage>
</organism>
<dbReference type="OrthoDB" id="346096at2157"/>
<dbReference type="InterPro" id="IPR014756">
    <property type="entry name" value="Ig_E-set"/>
</dbReference>
<evidence type="ECO:0000313" key="5">
    <source>
        <dbReference type="Proteomes" id="UP000236584"/>
    </source>
</evidence>
<sequence length="519" mass="56662">MTGEAETPEEGGAWEPVEHRFDHLPVHVALLHTGKVLAFGGSGNDETRLHHPYPAELFDPETGSLTVVDQELGGDVFCVGHAFLPDGRLLAAGGTYRYDGGIDPPALPGVPDLPNLPPFAGLDHTYLFDPDAERWTRGQDVHAGRWYPTLVTMGDGSVLAAAGLTKHPPWVALRKLELYTPGEGWRVLRGAGRWLPLYPRLHLLPDGTVFYAGSYNTHYTFPFSLRAFPTARFDVGRRTWTEYGLPSEQEREEGASALLPLRPGDDYRARVLLAGGGTPTGTEAVADTELIDLSAPDPRWRSVDSMAHARYYAYAVLLPDGTVFVMGGRSGKKGHVHGVGYDPETGEVASAPNAVHEAERFDPATETWTALAPMTVDRLYHSNALLLPDGRVLTCGSNPRRRVDELRIELYRPPYLFAGPRPTVDAAPERVVYGEAFDVETPDAPEVDEVVLVRQSSTTHCLNTDQRLVELVVEAKSEGTLTVRLPANPSLLPPGYYLLFVLREGVPSVAPFVRVAGGD</sequence>
<feature type="domain" description="Galactose oxidase-like Early set" evidence="3">
    <location>
        <begin position="421"/>
        <end position="515"/>
    </location>
</feature>
<feature type="domain" description="Glyoxal oxidase N-terminal" evidence="2">
    <location>
        <begin position="197"/>
        <end position="415"/>
    </location>
</feature>
<dbReference type="EMBL" id="CP026309">
    <property type="protein sequence ID" value="AUV80881.1"/>
    <property type="molecule type" value="Genomic_DNA"/>
</dbReference>
<dbReference type="CDD" id="cd02851">
    <property type="entry name" value="E_set_GO_C"/>
    <property type="match status" value="1"/>
</dbReference>
<name>A0A2I8VG37_9EURY</name>
<dbReference type="InterPro" id="IPR015202">
    <property type="entry name" value="GO-like_E_set"/>
</dbReference>
<dbReference type="SUPFAM" id="SSF81296">
    <property type="entry name" value="E set domains"/>
    <property type="match status" value="1"/>
</dbReference>
<dbReference type="InterPro" id="IPR009880">
    <property type="entry name" value="Glyoxal_oxidase_N"/>
</dbReference>
<dbReference type="AlphaFoldDB" id="A0A2I8VG37"/>
<keyword evidence="1" id="KW-0732">Signal</keyword>
<dbReference type="PANTHER" id="PTHR32208">
    <property type="entry name" value="SECRETED PROTEIN-RELATED"/>
    <property type="match status" value="1"/>
</dbReference>
<dbReference type="Pfam" id="PF09118">
    <property type="entry name" value="GO-like_E_set"/>
    <property type="match status" value="1"/>
</dbReference>
<dbReference type="InterPro" id="IPR011043">
    <property type="entry name" value="Gal_Oxase/kelch_b-propeller"/>
</dbReference>
<proteinExistence type="predicted"/>
<reference evidence="4 5" key="1">
    <citation type="submission" date="2018-01" db="EMBL/GenBank/DDBJ databases">
        <title>Complete genome sequence of Salinigranum rubrum GX10T, an extremely halophilic archaeon isolated from a marine solar saltern.</title>
        <authorList>
            <person name="Han S."/>
        </authorList>
    </citation>
    <scope>NUCLEOTIDE SEQUENCE [LARGE SCALE GENOMIC DNA]</scope>
    <source>
        <strain evidence="4 5">GX10</strain>
    </source>
</reference>
<dbReference type="GeneID" id="35591172"/>
<dbReference type="Gene3D" id="2.130.10.80">
    <property type="entry name" value="Galactose oxidase/kelch, beta-propeller"/>
    <property type="match status" value="1"/>
</dbReference>
<protein>
    <submittedName>
        <fullName evidence="4">Uncharacterized protein</fullName>
    </submittedName>
</protein>
<dbReference type="PANTHER" id="PTHR32208:SF21">
    <property type="entry name" value="LOW QUALITY PROTEIN: ALDEHYDE OXIDASE GLOX-LIKE"/>
    <property type="match status" value="1"/>
</dbReference>